<gene>
    <name evidence="3" type="ORF">J5A65_13885</name>
</gene>
<sequence>MSTKGRAKRRLGGDVYLPRTVDKLLDDYLPQASAIALDGAKGVGKTGAALQRATHRYLLDRADQRALVAANPDGLLAPGTTLLDEWSRMPEVWDLVRRNVDDGAPPGSFLLTGSATPATAQGTHSGAGRILSLRMRPMALHERGEITPTVSVRQLFETETPCSGEIGGKTSFTLPDYLEAIEASGFPGMMGLGRQLRSDQLSAYVQRVIDRDLPDAGYAVRRPEALRRWLAAYAAASSTTTAYSKLLNTTTAGDGSQPTRDTTLAYRDHLTQLWLLDPVPGWSPSGNPFTRLQQAPKHQLVDPALAATLLRATAASMMTPRSSHLAGPLFESLATLTVRVAAEAIRAHVGHLRTRNGDHEIDLVVEGRDGRIVACEVKLAAAVADSDVRHLLWLREQLPDDVSDLVVITTGTHAYRRGDGVAVVPLALLGP</sequence>
<evidence type="ECO:0000259" key="1">
    <source>
        <dbReference type="Pfam" id="PF13173"/>
    </source>
</evidence>
<dbReference type="Pfam" id="PF13635">
    <property type="entry name" value="DUF4143"/>
    <property type="match status" value="1"/>
</dbReference>
<keyword evidence="4" id="KW-1185">Reference proteome</keyword>
<dbReference type="EMBL" id="CP072384">
    <property type="protein sequence ID" value="QUC07982.1"/>
    <property type="molecule type" value="Genomic_DNA"/>
</dbReference>
<dbReference type="PANTHER" id="PTHR43566">
    <property type="entry name" value="CONSERVED PROTEIN"/>
    <property type="match status" value="1"/>
</dbReference>
<accession>A0ABX7Y4I9</accession>
<reference evidence="3 4" key="1">
    <citation type="submission" date="2021-03" db="EMBL/GenBank/DDBJ databases">
        <title>Human Oral Microbial Genomes.</title>
        <authorList>
            <person name="Johnston C.D."/>
            <person name="Chen T."/>
            <person name="Dewhirst F.E."/>
        </authorList>
    </citation>
    <scope>NUCLEOTIDE SEQUENCE [LARGE SCALE GENOMIC DNA]</scope>
    <source>
        <strain evidence="3 4">DSMZ 100122</strain>
    </source>
</reference>
<dbReference type="Pfam" id="PF13173">
    <property type="entry name" value="AAA_14"/>
    <property type="match status" value="1"/>
</dbReference>
<protein>
    <submittedName>
        <fullName evidence="3">DUF4143 domain-containing protein</fullName>
    </submittedName>
</protein>
<feature type="domain" description="DUF4143" evidence="2">
    <location>
        <begin position="211"/>
        <end position="379"/>
    </location>
</feature>
<proteinExistence type="predicted"/>
<organism evidence="3 4">
    <name type="scientific">Arachnia rubra</name>
    <dbReference type="NCBI Taxonomy" id="1547448"/>
    <lineage>
        <taxon>Bacteria</taxon>
        <taxon>Bacillati</taxon>
        <taxon>Actinomycetota</taxon>
        <taxon>Actinomycetes</taxon>
        <taxon>Propionibacteriales</taxon>
        <taxon>Propionibacteriaceae</taxon>
        <taxon>Arachnia</taxon>
    </lineage>
</organism>
<evidence type="ECO:0000313" key="4">
    <source>
        <dbReference type="Proteomes" id="UP000678513"/>
    </source>
</evidence>
<dbReference type="PANTHER" id="PTHR43566:SF2">
    <property type="entry name" value="DUF4143 DOMAIN-CONTAINING PROTEIN"/>
    <property type="match status" value="1"/>
</dbReference>
<dbReference type="InterPro" id="IPR025420">
    <property type="entry name" value="DUF4143"/>
</dbReference>
<dbReference type="Proteomes" id="UP000678513">
    <property type="component" value="Chromosome"/>
</dbReference>
<dbReference type="InterPro" id="IPR041682">
    <property type="entry name" value="AAA_14"/>
</dbReference>
<feature type="domain" description="AAA" evidence="1">
    <location>
        <begin position="33"/>
        <end position="142"/>
    </location>
</feature>
<name>A0ABX7Y4I9_9ACTN</name>
<evidence type="ECO:0000313" key="3">
    <source>
        <dbReference type="EMBL" id="QUC07982.1"/>
    </source>
</evidence>
<evidence type="ECO:0000259" key="2">
    <source>
        <dbReference type="Pfam" id="PF13635"/>
    </source>
</evidence>